<dbReference type="Proteomes" id="UP000094336">
    <property type="component" value="Unassembled WGS sequence"/>
</dbReference>
<organism evidence="1 2">
    <name type="scientific">Babjeviella inositovora NRRL Y-12698</name>
    <dbReference type="NCBI Taxonomy" id="984486"/>
    <lineage>
        <taxon>Eukaryota</taxon>
        <taxon>Fungi</taxon>
        <taxon>Dikarya</taxon>
        <taxon>Ascomycota</taxon>
        <taxon>Saccharomycotina</taxon>
        <taxon>Pichiomycetes</taxon>
        <taxon>Serinales incertae sedis</taxon>
        <taxon>Babjeviella</taxon>
    </lineage>
</organism>
<protein>
    <submittedName>
        <fullName evidence="1">Uncharacterized protein</fullName>
    </submittedName>
</protein>
<dbReference type="AlphaFoldDB" id="A0A1E3QJZ6"/>
<reference evidence="2" key="1">
    <citation type="submission" date="2016-05" db="EMBL/GenBank/DDBJ databases">
        <title>Comparative genomics of biotechnologically important yeasts.</title>
        <authorList>
            <consortium name="DOE Joint Genome Institute"/>
            <person name="Riley R."/>
            <person name="Haridas S."/>
            <person name="Wolfe K.H."/>
            <person name="Lopes M.R."/>
            <person name="Hittinger C.T."/>
            <person name="Goker M."/>
            <person name="Salamov A."/>
            <person name="Wisecaver J."/>
            <person name="Long T.M."/>
            <person name="Aerts A.L."/>
            <person name="Barry K."/>
            <person name="Choi C."/>
            <person name="Clum A."/>
            <person name="Coughlan A.Y."/>
            <person name="Deshpande S."/>
            <person name="Douglass A.P."/>
            <person name="Hanson S.J."/>
            <person name="Klenk H.-P."/>
            <person name="Labutti K."/>
            <person name="Lapidus A."/>
            <person name="Lindquist E."/>
            <person name="Lipzen A."/>
            <person name="Meier-Kolthoff J.P."/>
            <person name="Ohm R.A."/>
            <person name="Otillar R.P."/>
            <person name="Pangilinan J."/>
            <person name="Peng Y."/>
            <person name="Rokas A."/>
            <person name="Rosa C.A."/>
            <person name="Scheuner C."/>
            <person name="Sibirny A.A."/>
            <person name="Slot J.C."/>
            <person name="Stielow J.B."/>
            <person name="Sun H."/>
            <person name="Kurtzman C.P."/>
            <person name="Blackwell M."/>
            <person name="Grigoriev I.V."/>
            <person name="Jeffries T.W."/>
        </authorList>
    </citation>
    <scope>NUCLEOTIDE SEQUENCE [LARGE SCALE GENOMIC DNA]</scope>
    <source>
        <strain evidence="2">NRRL Y-12698</strain>
    </source>
</reference>
<dbReference type="GeneID" id="30150808"/>
<dbReference type="EMBL" id="KV454438">
    <property type="protein sequence ID" value="ODQ77794.1"/>
    <property type="molecule type" value="Genomic_DNA"/>
</dbReference>
<gene>
    <name evidence="1" type="ORF">BABINDRAFT_93987</name>
</gene>
<name>A0A1E3QJZ6_9ASCO</name>
<accession>A0A1E3QJZ6</accession>
<dbReference type="RefSeq" id="XP_018983122.1">
    <property type="nucleotide sequence ID" value="XM_019132955.1"/>
</dbReference>
<proteinExistence type="predicted"/>
<sequence>MQPAQSTDWTTPTYVRLSCGRNVRSLDFNEGLYPSNCFRFNIHCARNKNPKT</sequence>
<evidence type="ECO:0000313" key="1">
    <source>
        <dbReference type="EMBL" id="ODQ77794.1"/>
    </source>
</evidence>
<keyword evidence="2" id="KW-1185">Reference proteome</keyword>
<evidence type="ECO:0000313" key="2">
    <source>
        <dbReference type="Proteomes" id="UP000094336"/>
    </source>
</evidence>